<dbReference type="InterPro" id="IPR005123">
    <property type="entry name" value="Oxoglu/Fe-dep_dioxygenase_dom"/>
</dbReference>
<dbReference type="GO" id="GO:0031418">
    <property type="term" value="F:L-ascorbic acid binding"/>
    <property type="evidence" value="ECO:0007669"/>
    <property type="project" value="UniProtKB-KW"/>
</dbReference>
<evidence type="ECO:0000256" key="5">
    <source>
        <dbReference type="ARBA" id="ARBA00023004"/>
    </source>
</evidence>
<dbReference type="AlphaFoldDB" id="A0A6P4B457"/>
<dbReference type="SUPFAM" id="SSF51197">
    <property type="entry name" value="Clavaminate synthase-like"/>
    <property type="match status" value="1"/>
</dbReference>
<dbReference type="Proteomes" id="UP001652623">
    <property type="component" value="Chromosome 6"/>
</dbReference>
<evidence type="ECO:0000256" key="3">
    <source>
        <dbReference type="ARBA" id="ARBA00022896"/>
    </source>
</evidence>
<dbReference type="GeneID" id="107430473"/>
<keyword evidence="2 6" id="KW-0479">Metal-binding</keyword>
<evidence type="ECO:0000256" key="1">
    <source>
        <dbReference type="ARBA" id="ARBA00008056"/>
    </source>
</evidence>
<evidence type="ECO:0000313" key="8">
    <source>
        <dbReference type="Proteomes" id="UP001652623"/>
    </source>
</evidence>
<keyword evidence="4 6" id="KW-0560">Oxidoreductase</keyword>
<evidence type="ECO:0000256" key="2">
    <source>
        <dbReference type="ARBA" id="ARBA00022723"/>
    </source>
</evidence>
<dbReference type="Pfam" id="PF03171">
    <property type="entry name" value="2OG-FeII_Oxy"/>
    <property type="match status" value="1"/>
</dbReference>
<keyword evidence="8" id="KW-1185">Reference proteome</keyword>
<dbReference type="KEGG" id="zju:107430473"/>
<reference evidence="9" key="1">
    <citation type="submission" date="2025-08" db="UniProtKB">
        <authorList>
            <consortium name="RefSeq"/>
        </authorList>
    </citation>
    <scope>IDENTIFICATION</scope>
    <source>
        <tissue evidence="9">Seedling</tissue>
    </source>
</reference>
<dbReference type="InParanoid" id="A0A6P4B457"/>
<dbReference type="RefSeq" id="XP_015896799.3">
    <property type="nucleotide sequence ID" value="XM_016041313.4"/>
</dbReference>
<dbReference type="GO" id="GO:0046872">
    <property type="term" value="F:metal ion binding"/>
    <property type="evidence" value="ECO:0007669"/>
    <property type="project" value="UniProtKB-KW"/>
</dbReference>
<comment type="similarity">
    <text evidence="1 6">Belongs to the iron/ascorbate-dependent oxidoreductase family.</text>
</comment>
<dbReference type="GO" id="GO:0016491">
    <property type="term" value="F:oxidoreductase activity"/>
    <property type="evidence" value="ECO:0007669"/>
    <property type="project" value="UniProtKB-KW"/>
</dbReference>
<evidence type="ECO:0000256" key="6">
    <source>
        <dbReference type="RuleBase" id="RU003682"/>
    </source>
</evidence>
<dbReference type="InterPro" id="IPR044861">
    <property type="entry name" value="IPNS-like_FE2OG_OXY"/>
</dbReference>
<feature type="domain" description="Fe2OG dioxygenase" evidence="7">
    <location>
        <begin position="209"/>
        <end position="309"/>
    </location>
</feature>
<keyword evidence="3" id="KW-0847">Vitamin C</keyword>
<evidence type="ECO:0000259" key="7">
    <source>
        <dbReference type="PROSITE" id="PS51471"/>
    </source>
</evidence>
<keyword evidence="5 6" id="KW-0408">Iron</keyword>
<protein>
    <submittedName>
        <fullName evidence="9">S-norcoclaurine synthase 1</fullName>
    </submittedName>
</protein>
<proteinExistence type="inferred from homology"/>
<gene>
    <name evidence="9" type="primary">LOC107430473</name>
</gene>
<dbReference type="FunFam" id="2.60.120.330:FF:000001">
    <property type="entry name" value="Protein SRG1"/>
    <property type="match status" value="1"/>
</dbReference>
<organism evidence="8 9">
    <name type="scientific">Ziziphus jujuba</name>
    <name type="common">Chinese jujube</name>
    <name type="synonym">Ziziphus sativa</name>
    <dbReference type="NCBI Taxonomy" id="326968"/>
    <lineage>
        <taxon>Eukaryota</taxon>
        <taxon>Viridiplantae</taxon>
        <taxon>Streptophyta</taxon>
        <taxon>Embryophyta</taxon>
        <taxon>Tracheophyta</taxon>
        <taxon>Spermatophyta</taxon>
        <taxon>Magnoliopsida</taxon>
        <taxon>eudicotyledons</taxon>
        <taxon>Gunneridae</taxon>
        <taxon>Pentapetalae</taxon>
        <taxon>rosids</taxon>
        <taxon>fabids</taxon>
        <taxon>Rosales</taxon>
        <taxon>Rhamnaceae</taxon>
        <taxon>Paliureae</taxon>
        <taxon>Ziziphus</taxon>
    </lineage>
</organism>
<evidence type="ECO:0000313" key="9">
    <source>
        <dbReference type="RefSeq" id="XP_015896799.3"/>
    </source>
</evidence>
<name>A0A6P4B457_ZIZJJ</name>
<dbReference type="PANTHER" id="PTHR47991">
    <property type="entry name" value="OXOGLUTARATE/IRON-DEPENDENT DIOXYGENASE"/>
    <property type="match status" value="1"/>
</dbReference>
<dbReference type="InterPro" id="IPR026992">
    <property type="entry name" value="DIOX_N"/>
</dbReference>
<dbReference type="Pfam" id="PF14226">
    <property type="entry name" value="DIOX_N"/>
    <property type="match status" value="1"/>
</dbReference>
<evidence type="ECO:0000256" key="4">
    <source>
        <dbReference type="ARBA" id="ARBA00023002"/>
    </source>
</evidence>
<dbReference type="PROSITE" id="PS51471">
    <property type="entry name" value="FE2OG_OXY"/>
    <property type="match status" value="1"/>
</dbReference>
<dbReference type="Gene3D" id="2.60.120.330">
    <property type="entry name" value="B-lactam Antibiotic, Isopenicillin N Synthase, Chain"/>
    <property type="match status" value="1"/>
</dbReference>
<dbReference type="InterPro" id="IPR027443">
    <property type="entry name" value="IPNS-like_sf"/>
</dbReference>
<sequence>MEPEVLTIQNLGGSLPVENVQALASMNMKEIPQRYLRPEVELDEVSVEDSLRIPVIDMSKLLESSEIHHHEELSKLHFACRDWGFFQIINHGVSEQVIEKMKIDILEFFQLPLVEKNAYAQLPNNLEGYGQAFVVSEEQKLDWGDMFFLLPHPVSLRNMRFWPTVPTSFRDTLDKYSWELKRVAICLLKFISKNLGLNLEKLESLFGDGRQGMRMNYYPPCVHANKVIGLTPHSDATGLTILLQVNEVQGLQIRKSGKWVPIKPIPGAFIINIGDIIEIMSNGEYKSIEHRAVVDPEKERLSIAAFHSPNMSTMIGPLPELVKEKNITANFKTISHEEFVRLVIARKLDGKSLLDDMKLEQ</sequence>
<dbReference type="InterPro" id="IPR050295">
    <property type="entry name" value="Plant_2OG-oxidoreductases"/>
</dbReference>
<accession>A0A6P4B457</accession>